<name>A0A840CTX7_9BACE</name>
<accession>A0A840CTX7</accession>
<sequence length="137" mass="15757">MPISGGFSSEDPESLSINNEEIRASSPTIPDEVYTHLPDFLKEALKPARNNRERDILLLGILINLSGCMPNVRIYYSRFVIYTCEARWKFRSAAPIGGGEDYVTLYKRLSRQVLDMYLLRMKGLFVPTKISIRLWKL</sequence>
<dbReference type="RefSeq" id="WP_044163797.1">
    <property type="nucleotide sequence ID" value="NZ_JACIER010000001.1"/>
</dbReference>
<evidence type="ECO:0000313" key="1">
    <source>
        <dbReference type="EMBL" id="MBB4042341.1"/>
    </source>
</evidence>
<proteinExistence type="predicted"/>
<keyword evidence="2" id="KW-1185">Reference proteome</keyword>
<protein>
    <submittedName>
        <fullName evidence="1">Uncharacterized protein</fullName>
    </submittedName>
</protein>
<gene>
    <name evidence="1" type="ORF">GGR06_000100</name>
</gene>
<organism evidence="1 2">
    <name type="scientific">Bacteroides reticulotermitis</name>
    <dbReference type="NCBI Taxonomy" id="1133319"/>
    <lineage>
        <taxon>Bacteria</taxon>
        <taxon>Pseudomonadati</taxon>
        <taxon>Bacteroidota</taxon>
        <taxon>Bacteroidia</taxon>
        <taxon>Bacteroidales</taxon>
        <taxon>Bacteroidaceae</taxon>
        <taxon>Bacteroides</taxon>
    </lineage>
</organism>
<evidence type="ECO:0000313" key="2">
    <source>
        <dbReference type="Proteomes" id="UP000560658"/>
    </source>
</evidence>
<reference evidence="1" key="1">
    <citation type="submission" date="2020-08" db="EMBL/GenBank/DDBJ databases">
        <title>Genomic Encyclopedia of Type Strains, Phase IV (KMG-IV): sequencing the most valuable type-strain genomes for metagenomic binning, comparative biology and taxonomic classification.</title>
        <authorList>
            <person name="Goeker M."/>
        </authorList>
    </citation>
    <scope>NUCLEOTIDE SEQUENCE [LARGE SCALE GENOMIC DNA]</scope>
    <source>
        <strain evidence="1">DSM 105720</strain>
    </source>
</reference>
<dbReference type="Proteomes" id="UP000560658">
    <property type="component" value="Unassembled WGS sequence"/>
</dbReference>
<dbReference type="EMBL" id="JACIER010000001">
    <property type="protein sequence ID" value="MBB4042341.1"/>
    <property type="molecule type" value="Genomic_DNA"/>
</dbReference>
<dbReference type="AlphaFoldDB" id="A0A840CTX7"/>
<comment type="caution">
    <text evidence="1">The sequence shown here is derived from an EMBL/GenBank/DDBJ whole genome shotgun (WGS) entry which is preliminary data.</text>
</comment>